<dbReference type="InterPro" id="IPR012132">
    <property type="entry name" value="GMC_OxRdtase"/>
</dbReference>
<feature type="region of interest" description="Disordered" evidence="2">
    <location>
        <begin position="114"/>
        <end position="141"/>
    </location>
</feature>
<dbReference type="GO" id="GO:0008812">
    <property type="term" value="F:choline dehydrogenase activity"/>
    <property type="evidence" value="ECO:0007669"/>
    <property type="project" value="UniProtKB-EC"/>
</dbReference>
<dbReference type="PANTHER" id="PTHR11552">
    <property type="entry name" value="GLUCOSE-METHANOL-CHOLINE GMC OXIDOREDUCTASE"/>
    <property type="match status" value="1"/>
</dbReference>
<dbReference type="Gene3D" id="3.50.50.60">
    <property type="entry name" value="FAD/NAD(P)-binding domain"/>
    <property type="match status" value="1"/>
</dbReference>
<dbReference type="InterPro" id="IPR036188">
    <property type="entry name" value="FAD/NAD-bd_sf"/>
</dbReference>
<dbReference type="AlphaFoldDB" id="A0A3S4IVW8"/>
<dbReference type="GO" id="GO:0050660">
    <property type="term" value="F:flavin adenine dinucleotide binding"/>
    <property type="evidence" value="ECO:0007669"/>
    <property type="project" value="InterPro"/>
</dbReference>
<dbReference type="GO" id="GO:0016020">
    <property type="term" value="C:membrane"/>
    <property type="evidence" value="ECO:0007669"/>
    <property type="project" value="TreeGrafter"/>
</dbReference>
<feature type="compositionally biased region" description="Low complexity" evidence="2">
    <location>
        <begin position="121"/>
        <end position="141"/>
    </location>
</feature>
<reference evidence="3 4" key="1">
    <citation type="submission" date="2018-12" db="EMBL/GenBank/DDBJ databases">
        <authorList>
            <consortium name="Pathogen Informatics"/>
        </authorList>
    </citation>
    <scope>NUCLEOTIDE SEQUENCE [LARGE SCALE GENOMIC DNA]</scope>
    <source>
        <strain evidence="3 4">NCTC13635</strain>
    </source>
</reference>
<dbReference type="PANTHER" id="PTHR11552:SF147">
    <property type="entry name" value="CHOLINE DEHYDROGENASE, MITOCHONDRIAL"/>
    <property type="match status" value="1"/>
</dbReference>
<comment type="similarity">
    <text evidence="1">Belongs to the GMC oxidoreductase family.</text>
</comment>
<name>A0A3S4IVW8_KLEPN</name>
<sequence length="141" mass="15921">MGNPELLRQFDIPVVHDLPGVGENLQDHLEMYLQYECKEPVSLYPALQWWNQPKIGAEWLFGGTGIGASNQFEAGGFIRSRAEFAWPNIQYHFLPVAINYNGSKRGERARLPVPRRLDAFAQPRPRAPEVARPARPSGDPV</sequence>
<dbReference type="SUPFAM" id="SSF54373">
    <property type="entry name" value="FAD-linked reductases, C-terminal domain"/>
    <property type="match status" value="1"/>
</dbReference>
<evidence type="ECO:0000313" key="3">
    <source>
        <dbReference type="EMBL" id="VEB06305.1"/>
    </source>
</evidence>
<dbReference type="Gene3D" id="3.30.410.40">
    <property type="match status" value="1"/>
</dbReference>
<accession>A0A3S4IVW8</accession>
<evidence type="ECO:0000256" key="1">
    <source>
        <dbReference type="ARBA" id="ARBA00010790"/>
    </source>
</evidence>
<dbReference type="Proteomes" id="UP000282433">
    <property type="component" value="Chromosome"/>
</dbReference>
<gene>
    <name evidence="3" type="primary">betA_2</name>
    <name evidence="3" type="ORF">NCTC13635_05897</name>
</gene>
<dbReference type="GO" id="GO:0019285">
    <property type="term" value="P:glycine betaine biosynthetic process from choline"/>
    <property type="evidence" value="ECO:0007669"/>
    <property type="project" value="TreeGrafter"/>
</dbReference>
<evidence type="ECO:0000313" key="4">
    <source>
        <dbReference type="Proteomes" id="UP000282433"/>
    </source>
</evidence>
<evidence type="ECO:0000256" key="2">
    <source>
        <dbReference type="SAM" id="MobiDB-lite"/>
    </source>
</evidence>
<dbReference type="EMBL" id="LR134162">
    <property type="protein sequence ID" value="VEB06305.1"/>
    <property type="molecule type" value="Genomic_DNA"/>
</dbReference>
<protein>
    <submittedName>
        <fullName evidence="3">Choline dehydrogenase</fullName>
        <ecNumber evidence="3">1.1.99.1</ecNumber>
    </submittedName>
</protein>
<proteinExistence type="inferred from homology"/>
<keyword evidence="3" id="KW-0560">Oxidoreductase</keyword>
<organism evidence="3 4">
    <name type="scientific">Klebsiella pneumoniae</name>
    <dbReference type="NCBI Taxonomy" id="573"/>
    <lineage>
        <taxon>Bacteria</taxon>
        <taxon>Pseudomonadati</taxon>
        <taxon>Pseudomonadota</taxon>
        <taxon>Gammaproteobacteria</taxon>
        <taxon>Enterobacterales</taxon>
        <taxon>Enterobacteriaceae</taxon>
        <taxon>Klebsiella/Raoultella group</taxon>
        <taxon>Klebsiella</taxon>
        <taxon>Klebsiella pneumoniae complex</taxon>
    </lineage>
</organism>
<dbReference type="EC" id="1.1.99.1" evidence="3"/>